<dbReference type="Proteomes" id="UP000318709">
    <property type="component" value="Chromosome"/>
</dbReference>
<dbReference type="GO" id="GO:0016747">
    <property type="term" value="F:acyltransferase activity, transferring groups other than amino-acyl groups"/>
    <property type="evidence" value="ECO:0007669"/>
    <property type="project" value="InterPro"/>
</dbReference>
<dbReference type="PANTHER" id="PTHR43420:SF12">
    <property type="entry name" value="N-ACETYLTRANSFERASE DOMAIN-CONTAINING PROTEIN"/>
    <property type="match status" value="1"/>
</dbReference>
<dbReference type="PANTHER" id="PTHR43420">
    <property type="entry name" value="ACETYLTRANSFERASE"/>
    <property type="match status" value="1"/>
</dbReference>
<dbReference type="InterPro" id="IPR050680">
    <property type="entry name" value="YpeA/RimI_acetyltransf"/>
</dbReference>
<gene>
    <name evidence="4" type="ORF">E3E12_04695</name>
</gene>
<dbReference type="Pfam" id="PF00583">
    <property type="entry name" value="Acetyltransf_1"/>
    <property type="match status" value="1"/>
</dbReference>
<keyword evidence="1 4" id="KW-0808">Transferase</keyword>
<evidence type="ECO:0000256" key="1">
    <source>
        <dbReference type="ARBA" id="ARBA00022679"/>
    </source>
</evidence>
<feature type="domain" description="N-acetyltransferase" evidence="3">
    <location>
        <begin position="9"/>
        <end position="164"/>
    </location>
</feature>
<keyword evidence="2" id="KW-0012">Acyltransferase</keyword>
<organism evidence="4 5">
    <name type="scientific">Formicincola oecophyllae</name>
    <dbReference type="NCBI Taxonomy" id="2558361"/>
    <lineage>
        <taxon>Bacteria</taxon>
        <taxon>Pseudomonadati</taxon>
        <taxon>Pseudomonadota</taxon>
        <taxon>Alphaproteobacteria</taxon>
        <taxon>Acetobacterales</taxon>
        <taxon>Acetobacteraceae</taxon>
        <taxon>Formicincola</taxon>
    </lineage>
</organism>
<evidence type="ECO:0000313" key="5">
    <source>
        <dbReference type="Proteomes" id="UP000318709"/>
    </source>
</evidence>
<dbReference type="PROSITE" id="PS51186">
    <property type="entry name" value="GNAT"/>
    <property type="match status" value="1"/>
</dbReference>
<evidence type="ECO:0000313" key="4">
    <source>
        <dbReference type="EMBL" id="QDH13607.1"/>
    </source>
</evidence>
<dbReference type="InterPro" id="IPR000182">
    <property type="entry name" value="GNAT_dom"/>
</dbReference>
<sequence length="165" mass="17955">MLPKQPKAMDFQSANPAHVAILEALHQACFPPKEAWSAAFFKGQLALPGTQGWVGLVPGPAREGEPIGLCLVRSQPGFGSEPGECEILTLGIVPAWRSRGHGGKLLAHALKEPMRRRERILLEVEADNLPAKTLYHHMGFREVALRPGYYGQGRDALLMACQPGT</sequence>
<dbReference type="KEGG" id="swf:E3E12_04695"/>
<dbReference type="InterPro" id="IPR016181">
    <property type="entry name" value="Acyl_CoA_acyltransferase"/>
</dbReference>
<name>A0A4Y6UAX3_9PROT</name>
<evidence type="ECO:0000259" key="3">
    <source>
        <dbReference type="PROSITE" id="PS51186"/>
    </source>
</evidence>
<dbReference type="OrthoDB" id="9804026at2"/>
<dbReference type="AlphaFoldDB" id="A0A4Y6UAX3"/>
<dbReference type="SUPFAM" id="SSF55729">
    <property type="entry name" value="Acyl-CoA N-acyltransferases (Nat)"/>
    <property type="match status" value="1"/>
</dbReference>
<reference evidence="4 5" key="1">
    <citation type="submission" date="2019-03" db="EMBL/GenBank/DDBJ databases">
        <title>The complete genome sequence of Swingsia_sp. F3b2 LMG30590(T).</title>
        <authorList>
            <person name="Chua K.-O."/>
            <person name="Chan K.-G."/>
            <person name="See-Too W.-S."/>
        </authorList>
    </citation>
    <scope>NUCLEOTIDE SEQUENCE [LARGE SCALE GENOMIC DNA]</scope>
    <source>
        <strain evidence="4 5">F3b2</strain>
    </source>
</reference>
<evidence type="ECO:0000256" key="2">
    <source>
        <dbReference type="ARBA" id="ARBA00023315"/>
    </source>
</evidence>
<proteinExistence type="predicted"/>
<keyword evidence="5" id="KW-1185">Reference proteome</keyword>
<dbReference type="CDD" id="cd04301">
    <property type="entry name" value="NAT_SF"/>
    <property type="match status" value="1"/>
</dbReference>
<accession>A0A4Y6UAX3</accession>
<protein>
    <submittedName>
        <fullName evidence="4">GNAT family N-acetyltransferase</fullName>
    </submittedName>
</protein>
<dbReference type="EMBL" id="CP038231">
    <property type="protein sequence ID" value="QDH13607.1"/>
    <property type="molecule type" value="Genomic_DNA"/>
</dbReference>
<dbReference type="Gene3D" id="3.40.630.30">
    <property type="match status" value="1"/>
</dbReference>